<organism evidence="13">
    <name type="scientific">uncultured delta proteobacterium</name>
    <dbReference type="NCBI Taxonomy" id="34034"/>
    <lineage>
        <taxon>Bacteria</taxon>
        <taxon>Deltaproteobacteria</taxon>
        <taxon>environmental samples</taxon>
    </lineage>
</organism>
<feature type="domain" description="DNA mismatch repair proteins mutS family" evidence="12">
    <location>
        <begin position="733"/>
        <end position="749"/>
    </location>
</feature>
<dbReference type="Pfam" id="PF05188">
    <property type="entry name" value="MutS_II"/>
    <property type="match status" value="1"/>
</dbReference>
<dbReference type="GO" id="GO:0006298">
    <property type="term" value="P:mismatch repair"/>
    <property type="evidence" value="ECO:0007669"/>
    <property type="project" value="UniProtKB-UniRule"/>
</dbReference>
<evidence type="ECO:0000256" key="6">
    <source>
        <dbReference type="ARBA" id="ARBA00023125"/>
    </source>
</evidence>
<evidence type="ECO:0000256" key="5">
    <source>
        <dbReference type="ARBA" id="ARBA00022840"/>
    </source>
</evidence>
<dbReference type="InterPro" id="IPR016151">
    <property type="entry name" value="DNA_mismatch_repair_MutS_N"/>
</dbReference>
<keyword evidence="3 9" id="KW-0547">Nucleotide-binding</keyword>
<dbReference type="FunFam" id="3.40.50.300:FF:000870">
    <property type="entry name" value="MutS protein homolog 4"/>
    <property type="match status" value="1"/>
</dbReference>
<dbReference type="Pfam" id="PF00488">
    <property type="entry name" value="MutS_V"/>
    <property type="match status" value="1"/>
</dbReference>
<dbReference type="PIRSF" id="PIRSF037677">
    <property type="entry name" value="DNA_mis_repair_Msh6"/>
    <property type="match status" value="1"/>
</dbReference>
<comment type="function">
    <text evidence="8 9">This protein is involved in the repair of mismatches in DNA. It is possible that it carries out the mismatch recognition step. This protein has a weak ATPase activity.</text>
</comment>
<dbReference type="Gene3D" id="3.30.420.110">
    <property type="entry name" value="MutS, connector domain"/>
    <property type="match status" value="1"/>
</dbReference>
<dbReference type="GO" id="GO:0005524">
    <property type="term" value="F:ATP binding"/>
    <property type="evidence" value="ECO:0007669"/>
    <property type="project" value="UniProtKB-UniRule"/>
</dbReference>
<evidence type="ECO:0000256" key="11">
    <source>
        <dbReference type="SAM" id="MobiDB-lite"/>
    </source>
</evidence>
<dbReference type="SUPFAM" id="SSF52540">
    <property type="entry name" value="P-loop containing nucleoside triphosphate hydrolases"/>
    <property type="match status" value="1"/>
</dbReference>
<dbReference type="HAMAP" id="MF_00096">
    <property type="entry name" value="MutS"/>
    <property type="match status" value="1"/>
</dbReference>
<dbReference type="InterPro" id="IPR007695">
    <property type="entry name" value="DNA_mismatch_repair_MutS-lik_N"/>
</dbReference>
<dbReference type="InterPro" id="IPR007860">
    <property type="entry name" value="DNA_mmatch_repair_MutS_con_dom"/>
</dbReference>
<evidence type="ECO:0000256" key="10">
    <source>
        <dbReference type="RuleBase" id="RU003756"/>
    </source>
</evidence>
<dbReference type="GO" id="GO:0003684">
    <property type="term" value="F:damaged DNA binding"/>
    <property type="evidence" value="ECO:0007669"/>
    <property type="project" value="UniProtKB-UniRule"/>
</dbReference>
<dbReference type="AlphaFoldDB" id="A0A212J4B4"/>
<dbReference type="InterPro" id="IPR017261">
    <property type="entry name" value="DNA_mismatch_repair_MutS/MSH"/>
</dbReference>
<keyword evidence="5 9" id="KW-0067">ATP-binding</keyword>
<dbReference type="PANTHER" id="PTHR11361">
    <property type="entry name" value="DNA MISMATCH REPAIR PROTEIN MUTS FAMILY MEMBER"/>
    <property type="match status" value="1"/>
</dbReference>
<name>A0A212J4B4_9DELT</name>
<dbReference type="InterPro" id="IPR007696">
    <property type="entry name" value="DNA_mismatch_repair_MutS_core"/>
</dbReference>
<dbReference type="GO" id="GO:0005829">
    <property type="term" value="C:cytosol"/>
    <property type="evidence" value="ECO:0007669"/>
    <property type="project" value="TreeGrafter"/>
</dbReference>
<evidence type="ECO:0000256" key="4">
    <source>
        <dbReference type="ARBA" id="ARBA00022763"/>
    </source>
</evidence>
<dbReference type="PANTHER" id="PTHR11361:SF34">
    <property type="entry name" value="DNA MISMATCH REPAIR PROTEIN MSH1, MITOCHONDRIAL"/>
    <property type="match status" value="1"/>
</dbReference>
<dbReference type="NCBIfam" id="TIGR01070">
    <property type="entry name" value="mutS1"/>
    <property type="match status" value="1"/>
</dbReference>
<keyword evidence="7 9" id="KW-0234">DNA repair</keyword>
<dbReference type="SMART" id="SM00534">
    <property type="entry name" value="MUTSac"/>
    <property type="match status" value="1"/>
</dbReference>
<keyword evidence="4 9" id="KW-0227">DNA damage</keyword>
<protein>
    <recommendedName>
        <fullName evidence="2 9">DNA mismatch repair protein MutS</fullName>
    </recommendedName>
</protein>
<dbReference type="NCBIfam" id="NF003810">
    <property type="entry name" value="PRK05399.1"/>
    <property type="match status" value="1"/>
</dbReference>
<evidence type="ECO:0000256" key="3">
    <source>
        <dbReference type="ARBA" id="ARBA00022741"/>
    </source>
</evidence>
<dbReference type="Pfam" id="PF05192">
    <property type="entry name" value="MutS_III"/>
    <property type="match status" value="1"/>
</dbReference>
<dbReference type="SUPFAM" id="SSF53150">
    <property type="entry name" value="DNA repair protein MutS, domain II"/>
    <property type="match status" value="1"/>
</dbReference>
<reference evidence="13" key="1">
    <citation type="submission" date="2016-04" db="EMBL/GenBank/DDBJ databases">
        <authorList>
            <person name="Evans L.H."/>
            <person name="Alamgir A."/>
            <person name="Owens N."/>
            <person name="Weber N.D."/>
            <person name="Virtaneva K."/>
            <person name="Barbian K."/>
            <person name="Babar A."/>
            <person name="Rosenke K."/>
        </authorList>
    </citation>
    <scope>NUCLEOTIDE SEQUENCE</scope>
    <source>
        <strain evidence="13">86</strain>
    </source>
</reference>
<dbReference type="EMBL" id="FLUQ01000001">
    <property type="protein sequence ID" value="SBV94234.1"/>
    <property type="molecule type" value="Genomic_DNA"/>
</dbReference>
<dbReference type="InterPro" id="IPR045076">
    <property type="entry name" value="MutS"/>
</dbReference>
<dbReference type="Gene3D" id="1.10.1420.10">
    <property type="match status" value="2"/>
</dbReference>
<keyword evidence="6 9" id="KW-0238">DNA-binding</keyword>
<evidence type="ECO:0000256" key="1">
    <source>
        <dbReference type="ARBA" id="ARBA00006271"/>
    </source>
</evidence>
<dbReference type="InterPro" id="IPR036678">
    <property type="entry name" value="MutS_con_dom_sf"/>
</dbReference>
<accession>A0A212J4B4</accession>
<evidence type="ECO:0000256" key="7">
    <source>
        <dbReference type="ARBA" id="ARBA00023204"/>
    </source>
</evidence>
<sequence>MIDTPSPDMPRQESGPDDSSQQPQKLTPMFAQYMNIKAEYPDALLFYRMGDFYELFFEDAHTAARELQITLTSRNPGNENAVPMCGVPHHAAENYLAVLLDKGYKVAVCEQIEDPKTAKGLVKRAVTRVLTPGTVVEDSGLEAKGHNYLGAIYWDEAKGSGGFAWVDYSTGEWSGLFSKRVADLWQWVLKLSPRELLIPDFAEEDFRLPEGVRLGGITPVRVPARSFFDAKRGAEKILQVQNVAELGALGLEDKDALVRACGALVSYLIQTQKHDLSHLKPFVPLSLGKHLVIDEISERNLEIFRRLDGKKGQGTLSHVLDFTLTPMGGRMLEERLRHPWREIAPIEETQDAVSYLLSGEGLRERLRTALSSVYDLERLSTRICLNRTSPKDFVALRQSLASLPLVRDALCSSASSGVYATADEASGHALPSAIARILDQWDDLADYAALLHKAVADNPPHVITEGGLFKPGFHRDLDELLDLAEHGEQKLQELLAKEQEETGVAKLRLGFNRVFGYYFETSRSQSENLPERFLRRQSLANAERMITPELKELEERILSASERRKSLEYALFQELRDTLAKARPRILFMGGLLAVLDYWQSLAEAARRWNWTKPRVHDGTDIVIREGRHPVVEAVQGKANFIPNDLRMDEARRLILITGPNMAGKSTVLRQTALMVILAQMGSFVPAAEAAIGLADRIFSRVGASDNLSQGQSTFMVEMMETARILRQAGKKSLVILDEIGRGTSTFDGMALAWAVVEELVRRGKGAVRTLFATHYHELTALEGRLPGVHNMNIAIREWGGEIVFLRRLVPGPADKSYGIEVARLAGVPQSVVQRARQILEALEKNRAAASGRETARAMEQLLPGFTAPEIKEPETLLPESFTSLPHPLLVTLRDLDPAHITPMRALELINEWKLLWGSSDQ</sequence>
<dbReference type="SUPFAM" id="SSF48334">
    <property type="entry name" value="DNA repair protein MutS, domain III"/>
    <property type="match status" value="1"/>
</dbReference>
<dbReference type="Gene3D" id="3.40.50.300">
    <property type="entry name" value="P-loop containing nucleotide triphosphate hydrolases"/>
    <property type="match status" value="1"/>
</dbReference>
<feature type="region of interest" description="Disordered" evidence="11">
    <location>
        <begin position="1"/>
        <end position="24"/>
    </location>
</feature>
<dbReference type="PROSITE" id="PS00486">
    <property type="entry name" value="DNA_MISMATCH_REPAIR_2"/>
    <property type="match status" value="1"/>
</dbReference>
<evidence type="ECO:0000256" key="2">
    <source>
        <dbReference type="ARBA" id="ARBA00021982"/>
    </source>
</evidence>
<dbReference type="GO" id="GO:0140664">
    <property type="term" value="F:ATP-dependent DNA damage sensor activity"/>
    <property type="evidence" value="ECO:0007669"/>
    <property type="project" value="InterPro"/>
</dbReference>
<evidence type="ECO:0000313" key="13">
    <source>
        <dbReference type="EMBL" id="SBV94234.1"/>
    </source>
</evidence>
<dbReference type="InterPro" id="IPR007861">
    <property type="entry name" value="DNA_mismatch_repair_MutS_clamp"/>
</dbReference>
<proteinExistence type="inferred from homology"/>
<evidence type="ECO:0000256" key="9">
    <source>
        <dbReference type="HAMAP-Rule" id="MF_00096"/>
    </source>
</evidence>
<dbReference type="InterPro" id="IPR005748">
    <property type="entry name" value="DNA_mismatch_repair_MutS"/>
</dbReference>
<evidence type="ECO:0000256" key="8">
    <source>
        <dbReference type="ARBA" id="ARBA00024647"/>
    </source>
</evidence>
<dbReference type="SUPFAM" id="SSF55271">
    <property type="entry name" value="DNA repair protein MutS, domain I"/>
    <property type="match status" value="1"/>
</dbReference>
<dbReference type="InterPro" id="IPR027417">
    <property type="entry name" value="P-loop_NTPase"/>
</dbReference>
<dbReference type="GO" id="GO:0030983">
    <property type="term" value="F:mismatched DNA binding"/>
    <property type="evidence" value="ECO:0007669"/>
    <property type="project" value="InterPro"/>
</dbReference>
<evidence type="ECO:0000259" key="12">
    <source>
        <dbReference type="PROSITE" id="PS00486"/>
    </source>
</evidence>
<feature type="binding site" evidence="9">
    <location>
        <begin position="659"/>
        <end position="666"/>
    </location>
    <ligand>
        <name>ATP</name>
        <dbReference type="ChEBI" id="CHEBI:30616"/>
    </ligand>
</feature>
<dbReference type="FunFam" id="3.40.1170.10:FF:000001">
    <property type="entry name" value="DNA mismatch repair protein MutS"/>
    <property type="match status" value="1"/>
</dbReference>
<dbReference type="Pfam" id="PF01624">
    <property type="entry name" value="MutS_I"/>
    <property type="match status" value="1"/>
</dbReference>
<comment type="similarity">
    <text evidence="1 9 10">Belongs to the DNA mismatch repair MutS family.</text>
</comment>
<dbReference type="InterPro" id="IPR000432">
    <property type="entry name" value="DNA_mismatch_repair_MutS_C"/>
</dbReference>
<dbReference type="Pfam" id="PF05190">
    <property type="entry name" value="MutS_IV"/>
    <property type="match status" value="1"/>
</dbReference>
<dbReference type="SMART" id="SM00533">
    <property type="entry name" value="MUTSd"/>
    <property type="match status" value="1"/>
</dbReference>
<dbReference type="InterPro" id="IPR036187">
    <property type="entry name" value="DNA_mismatch_repair_MutS_sf"/>
</dbReference>
<gene>
    <name evidence="9 13" type="primary">mutS</name>
    <name evidence="13" type="ORF">KL86DPRO_10664</name>
</gene>
<dbReference type="Gene3D" id="3.40.1170.10">
    <property type="entry name" value="DNA repair protein MutS, domain I"/>
    <property type="match status" value="1"/>
</dbReference>
<dbReference type="CDD" id="cd03284">
    <property type="entry name" value="ABC_MutS1"/>
    <property type="match status" value="1"/>
</dbReference>